<keyword evidence="4" id="KW-1185">Reference proteome</keyword>
<protein>
    <recommendedName>
        <fullName evidence="2">Guanosine nucleotide diphosphate dissociation inhibitor</fullName>
    </recommendedName>
</protein>
<reference evidence="3 4" key="1">
    <citation type="journal article" date="2024" name="Nat. Commun.">
        <title>Phylogenomics reveals the evolutionary origins of lichenization in chlorophyte algae.</title>
        <authorList>
            <person name="Puginier C."/>
            <person name="Libourel C."/>
            <person name="Otte J."/>
            <person name="Skaloud P."/>
            <person name="Haon M."/>
            <person name="Grisel S."/>
            <person name="Petersen M."/>
            <person name="Berrin J.G."/>
            <person name="Delaux P.M."/>
            <person name="Dal Grande F."/>
            <person name="Keller J."/>
        </authorList>
    </citation>
    <scope>NUCLEOTIDE SEQUENCE [LARGE SCALE GENOMIC DNA]</scope>
    <source>
        <strain evidence="3 4">SAG 2036</strain>
    </source>
</reference>
<dbReference type="Proteomes" id="UP001465755">
    <property type="component" value="Unassembled WGS sequence"/>
</dbReference>
<comment type="caution">
    <text evidence="3">The sequence shown here is derived from an EMBL/GenBank/DDBJ whole genome shotgun (WGS) entry which is preliminary data.</text>
</comment>
<dbReference type="PANTHER" id="PTHR11787:SF8">
    <property type="entry name" value="RAB GDP DISSOCIATION INHIBITOR"/>
    <property type="match status" value="1"/>
</dbReference>
<sequence length="444" mass="49458">MDETYDAIVLGTGFKECIISGLLSVDGKKVLHMDRNSYYGGAAASLNLTQLWERFRPGQTPPEKLGAPRDYNIDLVPKFIMANGNLVRALVHTGVVKYLEFRAVDSSYVLNKGRVERVPATDYEALRSPLMGLFEKRRARNFFLYVQSYKADDPRTHGGKNLQRMSMADLYKEYGLDAMTIDFIGHAIALHCDDSYLSQPALATVEKIRLYNDSLQRFAGTKSPYIYPLYGLGELPQGFARLGAVYGATYMLTKPDAKPVFEGGKFVGVASEGETVKAPIVVGDPSYFPDRVQRGGRVVRAICIMSHPIPNTDNSHSVQIILPQKQVNRRSDIYVFCSSYEHNVAAKGKWIAFVSTTVETQSPEQELLPGLALLGPVEEKFVEVTDIMEPLSSGQQDGAYISKGYDATSHFETEMDDVLQMYTRITGKQLDLESKDPRKIDGDD</sequence>
<dbReference type="Pfam" id="PF00996">
    <property type="entry name" value="GDI"/>
    <property type="match status" value="1"/>
</dbReference>
<dbReference type="FunFam" id="1.10.405.10:FF:000001">
    <property type="entry name" value="Rab GDP dissociation inhibitor"/>
    <property type="match status" value="1"/>
</dbReference>
<dbReference type="GO" id="GO:0005093">
    <property type="term" value="F:Rab GDP-dissociation inhibitor activity"/>
    <property type="evidence" value="ECO:0007669"/>
    <property type="project" value="InterPro"/>
</dbReference>
<proteinExistence type="inferred from homology"/>
<dbReference type="SUPFAM" id="SSF51905">
    <property type="entry name" value="FAD/NAD(P)-binding domain"/>
    <property type="match status" value="2"/>
</dbReference>
<dbReference type="SUPFAM" id="SSF54373">
    <property type="entry name" value="FAD-linked reductases, C-terminal domain"/>
    <property type="match status" value="1"/>
</dbReference>
<dbReference type="GO" id="GO:0005737">
    <property type="term" value="C:cytoplasm"/>
    <property type="evidence" value="ECO:0007669"/>
    <property type="project" value="TreeGrafter"/>
</dbReference>
<evidence type="ECO:0000313" key="4">
    <source>
        <dbReference type="Proteomes" id="UP001465755"/>
    </source>
</evidence>
<dbReference type="Gene3D" id="3.50.50.60">
    <property type="entry name" value="FAD/NAD(P)-binding domain"/>
    <property type="match status" value="1"/>
</dbReference>
<organism evidence="3 4">
    <name type="scientific">Symbiochloris irregularis</name>
    <dbReference type="NCBI Taxonomy" id="706552"/>
    <lineage>
        <taxon>Eukaryota</taxon>
        <taxon>Viridiplantae</taxon>
        <taxon>Chlorophyta</taxon>
        <taxon>core chlorophytes</taxon>
        <taxon>Trebouxiophyceae</taxon>
        <taxon>Trebouxiales</taxon>
        <taxon>Trebouxiaceae</taxon>
        <taxon>Symbiochloris</taxon>
    </lineage>
</organism>
<dbReference type="Gene3D" id="3.30.519.10">
    <property type="entry name" value="Guanine Nucleotide Dissociation Inhibitor, domain 2"/>
    <property type="match status" value="1"/>
</dbReference>
<dbReference type="InterPro" id="IPR036188">
    <property type="entry name" value="FAD/NAD-bd_sf"/>
</dbReference>
<gene>
    <name evidence="3" type="ORF">WJX73_001138</name>
</gene>
<evidence type="ECO:0000256" key="1">
    <source>
        <dbReference type="ARBA" id="ARBA00005593"/>
    </source>
</evidence>
<comment type="similarity">
    <text evidence="1 2">Belongs to the Rab GDI family.</text>
</comment>
<name>A0AAW1P1T3_9CHLO</name>
<dbReference type="InterPro" id="IPR000806">
    <property type="entry name" value="RabGDI"/>
</dbReference>
<evidence type="ECO:0000256" key="2">
    <source>
        <dbReference type="RuleBase" id="RU363124"/>
    </source>
</evidence>
<dbReference type="PRINTS" id="PR00891">
    <property type="entry name" value="RABGDIREP"/>
</dbReference>
<dbReference type="GO" id="GO:0015031">
    <property type="term" value="P:protein transport"/>
    <property type="evidence" value="ECO:0007669"/>
    <property type="project" value="InterPro"/>
</dbReference>
<dbReference type="GO" id="GO:0016192">
    <property type="term" value="P:vesicle-mediated transport"/>
    <property type="evidence" value="ECO:0007669"/>
    <property type="project" value="TreeGrafter"/>
</dbReference>
<dbReference type="Gene3D" id="1.10.405.10">
    <property type="entry name" value="Guanine Nucleotide Dissociation Inhibitor, domain 1"/>
    <property type="match status" value="1"/>
</dbReference>
<dbReference type="AlphaFoldDB" id="A0AAW1P1T3"/>
<dbReference type="EMBL" id="JALJOQ010000069">
    <property type="protein sequence ID" value="KAK9802654.1"/>
    <property type="molecule type" value="Genomic_DNA"/>
</dbReference>
<dbReference type="PANTHER" id="PTHR11787">
    <property type="entry name" value="RAB GDP-DISSOCIATION INHIBITOR"/>
    <property type="match status" value="1"/>
</dbReference>
<evidence type="ECO:0000313" key="3">
    <source>
        <dbReference type="EMBL" id="KAK9802654.1"/>
    </source>
</evidence>
<accession>A0AAW1P1T3</accession>
<dbReference type="InterPro" id="IPR018203">
    <property type="entry name" value="GDP_dissociation_inhibitor"/>
</dbReference>
<dbReference type="PRINTS" id="PR00892">
    <property type="entry name" value="RABGDI"/>
</dbReference>
<dbReference type="GO" id="GO:0007264">
    <property type="term" value="P:small GTPase-mediated signal transduction"/>
    <property type="evidence" value="ECO:0007669"/>
    <property type="project" value="InterPro"/>
</dbReference>